<comment type="caution">
    <text evidence="2">The sequence shown here is derived from an EMBL/GenBank/DDBJ whole genome shotgun (WGS) entry which is preliminary data.</text>
</comment>
<evidence type="ECO:0008006" key="4">
    <source>
        <dbReference type="Google" id="ProtNLM"/>
    </source>
</evidence>
<protein>
    <recommendedName>
        <fullName evidence="4">PASTA domain-containing protein</fullName>
    </recommendedName>
</protein>
<accession>A0A839Q6Y9</accession>
<feature type="signal peptide" evidence="1">
    <location>
        <begin position="1"/>
        <end position="32"/>
    </location>
</feature>
<evidence type="ECO:0000313" key="3">
    <source>
        <dbReference type="Proteomes" id="UP000550501"/>
    </source>
</evidence>
<name>A0A839Q6Y9_MYCIR</name>
<evidence type="ECO:0000256" key="1">
    <source>
        <dbReference type="SAM" id="SignalP"/>
    </source>
</evidence>
<dbReference type="AlphaFoldDB" id="A0A839Q6Y9"/>
<feature type="chain" id="PRO_5032716265" description="PASTA domain-containing protein" evidence="1">
    <location>
        <begin position="33"/>
        <end position="117"/>
    </location>
</feature>
<dbReference type="Proteomes" id="UP000550501">
    <property type="component" value="Unassembled WGS sequence"/>
</dbReference>
<gene>
    <name evidence="2" type="ORF">FHR72_002747</name>
</gene>
<organism evidence="2 3">
    <name type="scientific">Mycolicibacterium iranicum</name>
    <name type="common">Mycobacterium iranicum</name>
    <dbReference type="NCBI Taxonomy" id="912594"/>
    <lineage>
        <taxon>Bacteria</taxon>
        <taxon>Bacillati</taxon>
        <taxon>Actinomycetota</taxon>
        <taxon>Actinomycetes</taxon>
        <taxon>Mycobacteriales</taxon>
        <taxon>Mycobacteriaceae</taxon>
        <taxon>Mycolicibacterium</taxon>
    </lineage>
</organism>
<keyword evidence="3" id="KW-1185">Reference proteome</keyword>
<proteinExistence type="predicted"/>
<reference evidence="2 3" key="1">
    <citation type="submission" date="2020-08" db="EMBL/GenBank/DDBJ databases">
        <title>The Agave Microbiome: Exploring the role of microbial communities in plant adaptations to desert environments.</title>
        <authorList>
            <person name="Partida-Martinez L.P."/>
        </authorList>
    </citation>
    <scope>NUCLEOTIDE SEQUENCE [LARGE SCALE GENOMIC DNA]</scope>
    <source>
        <strain evidence="2 3">AT2.18</strain>
    </source>
</reference>
<dbReference type="EMBL" id="JACHVU010000005">
    <property type="protein sequence ID" value="MBB2991263.1"/>
    <property type="molecule type" value="Genomic_DNA"/>
</dbReference>
<sequence length="117" mass="12336">MELKGLTRFGRVAAVTAASVVSLLGVAPVASAQEAATWEMPALRGEVLQNAIDAVTSAAGEGNVKFNLVDSTFNQVVYNYTNWLVCGQSPRAESTVKLNPQKPQSVTLALKRPSTGC</sequence>
<dbReference type="RefSeq" id="WP_183468802.1">
    <property type="nucleotide sequence ID" value="NZ_JACHVU010000005.1"/>
</dbReference>
<keyword evidence="1" id="KW-0732">Signal</keyword>
<evidence type="ECO:0000313" key="2">
    <source>
        <dbReference type="EMBL" id="MBB2991263.1"/>
    </source>
</evidence>